<accession>A0AA37WVC4</accession>
<keyword evidence="2" id="KW-0812">Transmembrane</keyword>
<protein>
    <recommendedName>
        <fullName evidence="3">Hemerythrin-like domain-containing protein</fullName>
    </recommendedName>
</protein>
<dbReference type="RefSeq" id="WP_238198710.1">
    <property type="nucleotide sequence ID" value="NZ_BPQZ01000026.1"/>
</dbReference>
<dbReference type="Pfam" id="PF01814">
    <property type="entry name" value="Hemerythrin"/>
    <property type="match status" value="1"/>
</dbReference>
<dbReference type="Gene3D" id="1.20.120.520">
    <property type="entry name" value="nmb1532 protein domain like"/>
    <property type="match status" value="1"/>
</dbReference>
<feature type="domain" description="Hemerythrin-like" evidence="3">
    <location>
        <begin position="3"/>
        <end position="122"/>
    </location>
</feature>
<reference evidence="5" key="1">
    <citation type="journal article" date="2019" name="Int. J. Syst. Evol. Microbiol.">
        <title>The Global Catalogue of Microorganisms (GCM) 10K type strain sequencing project: providing services to taxonomists for standard genome sequencing and annotation.</title>
        <authorList>
            <consortium name="The Broad Institute Genomics Platform"/>
            <consortium name="The Broad Institute Genome Sequencing Center for Infectious Disease"/>
            <person name="Wu L."/>
            <person name="Ma J."/>
        </authorList>
    </citation>
    <scope>NUCLEOTIDE SEQUENCE [LARGE SCALE GENOMIC DNA]</scope>
    <source>
        <strain evidence="5">NBRC 103632</strain>
    </source>
</reference>
<gene>
    <name evidence="4" type="ORF">GCM10007890_41760</name>
</gene>
<keyword evidence="2" id="KW-1133">Transmembrane helix</keyword>
<proteinExistence type="predicted"/>
<dbReference type="EMBL" id="BSPL01000020">
    <property type="protein sequence ID" value="GLS72163.1"/>
    <property type="molecule type" value="Genomic_DNA"/>
</dbReference>
<sequence length="212" mass="23579">MDIWQLIERDHENIGGLIREIPYALNDPGAVGGREQMLSDLMAELDLHAIALDASLYGPLNRENQTRALIEDLHRSHAEFRRQLQQLARYSRRNSAGWLDTFEDVTFLVDQHLHRHVHELVPAAQTLLGPEEVAAATRAFVRAKTNALRTRRRRTVAGGLSSEVALVATLAGVAVGLGYLVWNGGRFGGSRSPRAVEAGERVPRQAVRPMPR</sequence>
<evidence type="ECO:0000313" key="4">
    <source>
        <dbReference type="EMBL" id="GLS72163.1"/>
    </source>
</evidence>
<name>A0AA37WVC4_9HYPH</name>
<dbReference type="Proteomes" id="UP001157440">
    <property type="component" value="Unassembled WGS sequence"/>
</dbReference>
<dbReference type="AlphaFoldDB" id="A0AA37WVC4"/>
<comment type="caution">
    <text evidence="4">The sequence shown here is derived from an EMBL/GenBank/DDBJ whole genome shotgun (WGS) entry which is preliminary data.</text>
</comment>
<keyword evidence="2" id="KW-0472">Membrane</keyword>
<feature type="region of interest" description="Disordered" evidence="1">
    <location>
        <begin position="192"/>
        <end position="212"/>
    </location>
</feature>
<evidence type="ECO:0000313" key="5">
    <source>
        <dbReference type="Proteomes" id="UP001157440"/>
    </source>
</evidence>
<evidence type="ECO:0000256" key="1">
    <source>
        <dbReference type="SAM" id="MobiDB-lite"/>
    </source>
</evidence>
<dbReference type="InterPro" id="IPR012312">
    <property type="entry name" value="Hemerythrin-like"/>
</dbReference>
<keyword evidence="5" id="KW-1185">Reference proteome</keyword>
<organism evidence="4 5">
    <name type="scientific">Methylobacterium tardum</name>
    <dbReference type="NCBI Taxonomy" id="374432"/>
    <lineage>
        <taxon>Bacteria</taxon>
        <taxon>Pseudomonadati</taxon>
        <taxon>Pseudomonadota</taxon>
        <taxon>Alphaproteobacteria</taxon>
        <taxon>Hyphomicrobiales</taxon>
        <taxon>Methylobacteriaceae</taxon>
        <taxon>Methylobacterium</taxon>
    </lineage>
</organism>
<evidence type="ECO:0000259" key="3">
    <source>
        <dbReference type="Pfam" id="PF01814"/>
    </source>
</evidence>
<evidence type="ECO:0000256" key="2">
    <source>
        <dbReference type="SAM" id="Phobius"/>
    </source>
</evidence>
<feature type="transmembrane region" description="Helical" evidence="2">
    <location>
        <begin position="156"/>
        <end position="182"/>
    </location>
</feature>